<accession>A0AA40I0Y3</accession>
<dbReference type="AlphaFoldDB" id="A0AA40I0Y3"/>
<dbReference type="EMBL" id="JAULJE010000007">
    <property type="protein sequence ID" value="KAK1341004.1"/>
    <property type="molecule type" value="Genomic_DNA"/>
</dbReference>
<dbReference type="Proteomes" id="UP001177744">
    <property type="component" value="Unassembled WGS sequence"/>
</dbReference>
<protein>
    <submittedName>
        <fullName evidence="1">Uncharacterized protein</fullName>
    </submittedName>
</protein>
<proteinExistence type="predicted"/>
<reference evidence="1" key="1">
    <citation type="submission" date="2023-06" db="EMBL/GenBank/DDBJ databases">
        <title>Reference genome for the Northern bat (Eptesicus nilssonii), a most northern bat species.</title>
        <authorList>
            <person name="Laine V.N."/>
            <person name="Pulliainen A.T."/>
            <person name="Lilley T.M."/>
        </authorList>
    </citation>
    <scope>NUCLEOTIDE SEQUENCE</scope>
    <source>
        <strain evidence="1">BLF_Eptnil</strain>
        <tissue evidence="1">Kidney</tissue>
    </source>
</reference>
<comment type="caution">
    <text evidence="1">The sequence shown here is derived from an EMBL/GenBank/DDBJ whole genome shotgun (WGS) entry which is preliminary data.</text>
</comment>
<evidence type="ECO:0000313" key="2">
    <source>
        <dbReference type="Proteomes" id="UP001177744"/>
    </source>
</evidence>
<sequence>MKQHIPVQIPSSDNKKYPTKVCKVCKSNGKRRETRYICQQSMTKEARIYNGRKEIQDGGVDKHLGCCRPQQFPKLQLKDRTSITQNNRKAG</sequence>
<gene>
    <name evidence="1" type="ORF">QTO34_017404</name>
</gene>
<name>A0AA40I0Y3_CNENI</name>
<organism evidence="1 2">
    <name type="scientific">Cnephaeus nilssonii</name>
    <name type="common">Northern bat</name>
    <name type="synonym">Eptesicus nilssonii</name>
    <dbReference type="NCBI Taxonomy" id="3371016"/>
    <lineage>
        <taxon>Eukaryota</taxon>
        <taxon>Metazoa</taxon>
        <taxon>Chordata</taxon>
        <taxon>Craniata</taxon>
        <taxon>Vertebrata</taxon>
        <taxon>Euteleostomi</taxon>
        <taxon>Mammalia</taxon>
        <taxon>Eutheria</taxon>
        <taxon>Laurasiatheria</taxon>
        <taxon>Chiroptera</taxon>
        <taxon>Yangochiroptera</taxon>
        <taxon>Vespertilionidae</taxon>
        <taxon>Cnephaeus</taxon>
    </lineage>
</organism>
<keyword evidence="2" id="KW-1185">Reference proteome</keyword>
<evidence type="ECO:0000313" key="1">
    <source>
        <dbReference type="EMBL" id="KAK1341004.1"/>
    </source>
</evidence>